<proteinExistence type="predicted"/>
<keyword evidence="1" id="KW-1133">Transmembrane helix</keyword>
<sequence length="245" mass="27983">MIETLLIIFIKLFTMYTTIPFFILYLLVLSWYDIKYREINGNLIIVGIPIVIASLVVYVLINGIETLFTINILSSIVVSITLVITTYLLAKRGMMGFGDVLITFLSVLALLPYTVRLYGMIVPLIIIVLLFGITYIVIEIVMNIIHNTKRMKIFIEATTDCGLLEKIYYFLISRVFRSDEFRNVKFYFPIKYRGVKRFVAKVGIEPLVSSEPLDDLVLALKGIPFVVILLVGTILTTIWIVFQSC</sequence>
<keyword evidence="1" id="KW-0812">Transmembrane</keyword>
<gene>
    <name evidence="2" type="ORF">ENU31_01705</name>
</gene>
<comment type="caution">
    <text evidence="2">The sequence shown here is derived from an EMBL/GenBank/DDBJ whole genome shotgun (WGS) entry which is preliminary data.</text>
</comment>
<accession>A0A7C4H8E9</accession>
<feature type="transmembrane region" description="Helical" evidence="1">
    <location>
        <begin position="121"/>
        <end position="145"/>
    </location>
</feature>
<evidence type="ECO:0000313" key="2">
    <source>
        <dbReference type="EMBL" id="HGM07114.1"/>
    </source>
</evidence>
<evidence type="ECO:0000256" key="1">
    <source>
        <dbReference type="SAM" id="Phobius"/>
    </source>
</evidence>
<feature type="transmembrane region" description="Helical" evidence="1">
    <location>
        <begin position="67"/>
        <end position="90"/>
    </location>
</feature>
<organism evidence="2">
    <name type="scientific">Ignisphaera aggregans</name>
    <dbReference type="NCBI Taxonomy" id="334771"/>
    <lineage>
        <taxon>Archaea</taxon>
        <taxon>Thermoproteota</taxon>
        <taxon>Thermoprotei</taxon>
        <taxon>Desulfurococcales</taxon>
        <taxon>Desulfurococcaceae</taxon>
        <taxon>Ignisphaera</taxon>
    </lineage>
</organism>
<evidence type="ECO:0008006" key="3">
    <source>
        <dbReference type="Google" id="ProtNLM"/>
    </source>
</evidence>
<reference evidence="2" key="1">
    <citation type="journal article" date="2020" name="mSystems">
        <title>Genome- and Community-Level Interaction Insights into Carbon Utilization and Element Cycling Functions of Hydrothermarchaeota in Hydrothermal Sediment.</title>
        <authorList>
            <person name="Zhou Z."/>
            <person name="Liu Y."/>
            <person name="Xu W."/>
            <person name="Pan J."/>
            <person name="Luo Z.H."/>
            <person name="Li M."/>
        </authorList>
    </citation>
    <scope>NUCLEOTIDE SEQUENCE [LARGE SCALE GENOMIC DNA]</scope>
    <source>
        <strain evidence="2">SpSt-658</strain>
    </source>
</reference>
<name>A0A7C4H8E9_9CREN</name>
<dbReference type="EMBL" id="DTCA01000055">
    <property type="protein sequence ID" value="HGM07114.1"/>
    <property type="molecule type" value="Genomic_DNA"/>
</dbReference>
<feature type="transmembrane region" description="Helical" evidence="1">
    <location>
        <begin position="97"/>
        <end position="115"/>
    </location>
</feature>
<feature type="transmembrane region" description="Helical" evidence="1">
    <location>
        <begin position="41"/>
        <end position="61"/>
    </location>
</feature>
<protein>
    <recommendedName>
        <fullName evidence="3">Prepilin peptidase</fullName>
    </recommendedName>
</protein>
<dbReference type="Gene3D" id="1.20.120.1220">
    <property type="match status" value="1"/>
</dbReference>
<dbReference type="AlphaFoldDB" id="A0A7C4H8E9"/>
<feature type="transmembrane region" description="Helical" evidence="1">
    <location>
        <begin position="6"/>
        <end position="29"/>
    </location>
</feature>
<keyword evidence="1" id="KW-0472">Membrane</keyword>
<feature type="transmembrane region" description="Helical" evidence="1">
    <location>
        <begin position="223"/>
        <end position="242"/>
    </location>
</feature>